<dbReference type="SUPFAM" id="SSF102705">
    <property type="entry name" value="NIF3 (NGG1p interacting factor 3)-like"/>
    <property type="match status" value="1"/>
</dbReference>
<dbReference type="Pfam" id="PF01784">
    <property type="entry name" value="DUF34_NIF3"/>
    <property type="match status" value="1"/>
</dbReference>
<feature type="binding site" evidence="3">
    <location>
        <position position="116"/>
    </location>
    <ligand>
        <name>a divalent metal cation</name>
        <dbReference type="ChEBI" id="CHEBI:60240"/>
        <label>1</label>
    </ligand>
</feature>
<dbReference type="FunFam" id="3.40.1390.30:FF:000001">
    <property type="entry name" value="GTP cyclohydrolase 1 type 2"/>
    <property type="match status" value="1"/>
</dbReference>
<evidence type="ECO:0000313" key="4">
    <source>
        <dbReference type="EMBL" id="CAH1402455.1"/>
    </source>
</evidence>
<evidence type="ECO:0000313" key="5">
    <source>
        <dbReference type="Proteomes" id="UP001152798"/>
    </source>
</evidence>
<feature type="binding site" evidence="3">
    <location>
        <position position="349"/>
    </location>
    <ligand>
        <name>a divalent metal cation</name>
        <dbReference type="ChEBI" id="CHEBI:60240"/>
        <label>1</label>
    </ligand>
</feature>
<proteinExistence type="inferred from homology"/>
<dbReference type="EMBL" id="OV725081">
    <property type="protein sequence ID" value="CAH1402455.1"/>
    <property type="molecule type" value="Genomic_DNA"/>
</dbReference>
<dbReference type="NCBIfam" id="TIGR00486">
    <property type="entry name" value="YbgI_SA1388"/>
    <property type="match status" value="1"/>
</dbReference>
<name>A0A9P0HIB2_NEZVI</name>
<keyword evidence="5" id="KW-1185">Reference proteome</keyword>
<organism evidence="4 5">
    <name type="scientific">Nezara viridula</name>
    <name type="common">Southern green stink bug</name>
    <name type="synonym">Cimex viridulus</name>
    <dbReference type="NCBI Taxonomy" id="85310"/>
    <lineage>
        <taxon>Eukaryota</taxon>
        <taxon>Metazoa</taxon>
        <taxon>Ecdysozoa</taxon>
        <taxon>Arthropoda</taxon>
        <taxon>Hexapoda</taxon>
        <taxon>Insecta</taxon>
        <taxon>Pterygota</taxon>
        <taxon>Neoptera</taxon>
        <taxon>Paraneoptera</taxon>
        <taxon>Hemiptera</taxon>
        <taxon>Heteroptera</taxon>
        <taxon>Panheteroptera</taxon>
        <taxon>Pentatomomorpha</taxon>
        <taxon>Pentatomoidea</taxon>
        <taxon>Pentatomidae</taxon>
        <taxon>Pentatominae</taxon>
        <taxon>Nezara</taxon>
    </lineage>
</organism>
<dbReference type="AlphaFoldDB" id="A0A9P0HIB2"/>
<evidence type="ECO:0000256" key="3">
    <source>
        <dbReference type="PIRSR" id="PIRSR602678-1"/>
    </source>
</evidence>
<dbReference type="GO" id="GO:0005739">
    <property type="term" value="C:mitochondrion"/>
    <property type="evidence" value="ECO:0007669"/>
    <property type="project" value="TreeGrafter"/>
</dbReference>
<dbReference type="Proteomes" id="UP001152798">
    <property type="component" value="Chromosome 5"/>
</dbReference>
<dbReference type="PANTHER" id="PTHR13799:SF13">
    <property type="entry name" value="NIF3-LIKE PROTEIN 1"/>
    <property type="match status" value="1"/>
</dbReference>
<accession>A0A9P0HIB2</accession>
<feature type="binding site" evidence="3">
    <location>
        <position position="353"/>
    </location>
    <ligand>
        <name>a divalent metal cation</name>
        <dbReference type="ChEBI" id="CHEBI:60240"/>
        <label>1</label>
    </ligand>
</feature>
<dbReference type="OrthoDB" id="284782at2759"/>
<gene>
    <name evidence="4" type="ORF">NEZAVI_LOCUS11275</name>
</gene>
<dbReference type="InterPro" id="IPR002678">
    <property type="entry name" value="DUF34/NIF3"/>
</dbReference>
<reference evidence="4" key="1">
    <citation type="submission" date="2022-01" db="EMBL/GenBank/DDBJ databases">
        <authorList>
            <person name="King R."/>
        </authorList>
    </citation>
    <scope>NUCLEOTIDE SEQUENCE</scope>
</reference>
<comment type="similarity">
    <text evidence="1">Belongs to the GTP cyclohydrolase I type 2/NIF3 family.</text>
</comment>
<dbReference type="InterPro" id="IPR036069">
    <property type="entry name" value="DUF34/NIF3_sf"/>
</dbReference>
<feature type="binding site" evidence="3">
    <location>
        <position position="154"/>
    </location>
    <ligand>
        <name>a divalent metal cation</name>
        <dbReference type="ChEBI" id="CHEBI:60240"/>
        <label>1</label>
    </ligand>
</feature>
<dbReference type="Gene3D" id="3.40.1390.30">
    <property type="entry name" value="NIF3 (NGG1p interacting factor 3)-like"/>
    <property type="match status" value="2"/>
</dbReference>
<protein>
    <recommendedName>
        <fullName evidence="2">NIF3-like protein 1</fullName>
    </recommendedName>
</protein>
<sequence length="386" mass="42508">MRIKYLKRLSFITNDFYQTSGKVKNISVSGIQPLYISGRNMSGESTEINKNSLEVVLKELNKFADLSLAEKWDNVGLLIEPATQRPVNKILLTNDLTEVVMQESIEKDISLIISYHPPIFSPLKRITQANWKERIVSRCLENKIAVFSPHTSWDAVYGGVNDWLADAFSCYIEPDGIQPLTPSSNNDVLYVATIIGSPESITRIKKSGISVKFSESYVEDAKEICTAVCDKEMLKNLKSLHSDVNIGIMECGKNGKNLTGMGRLLQVSKLTIADCVHLIKQHTGVSHVRLACAKNQSEGSPVKTIALVPGSGGSLLKGIKADLFVTGEMFHHDVLDANHNGSSVILTNHSDSERGFLAKMAVLLSDVFKNIKIEISSFDADPLKTV</sequence>
<dbReference type="InterPro" id="IPR017221">
    <property type="entry name" value="DUF34/NIF3_bac"/>
</dbReference>
<evidence type="ECO:0000256" key="2">
    <source>
        <dbReference type="ARBA" id="ARBA00019069"/>
    </source>
</evidence>
<dbReference type="PANTHER" id="PTHR13799">
    <property type="entry name" value="NGG1 INTERACTING FACTOR 3"/>
    <property type="match status" value="1"/>
</dbReference>
<dbReference type="PIRSF" id="PIRSF037489">
    <property type="entry name" value="UCP037489_NIF3_YqfO"/>
    <property type="match status" value="1"/>
</dbReference>
<evidence type="ECO:0000256" key="1">
    <source>
        <dbReference type="ARBA" id="ARBA00006964"/>
    </source>
</evidence>
<keyword evidence="3" id="KW-0479">Metal-binding</keyword>
<dbReference type="GO" id="GO:0046872">
    <property type="term" value="F:metal ion binding"/>
    <property type="evidence" value="ECO:0007669"/>
    <property type="project" value="UniProtKB-KW"/>
</dbReference>